<gene>
    <name evidence="2" type="ORF">M413DRAFT_37741</name>
</gene>
<evidence type="ECO:0000313" key="2">
    <source>
        <dbReference type="EMBL" id="KIM39822.1"/>
    </source>
</evidence>
<dbReference type="OrthoDB" id="3223825at2759"/>
<dbReference type="Proteomes" id="UP000053424">
    <property type="component" value="Unassembled WGS sequence"/>
</dbReference>
<proteinExistence type="predicted"/>
<feature type="region of interest" description="Disordered" evidence="1">
    <location>
        <begin position="156"/>
        <end position="175"/>
    </location>
</feature>
<feature type="non-terminal residue" evidence="2">
    <location>
        <position position="1"/>
    </location>
</feature>
<dbReference type="AlphaFoldDB" id="A0A0C2YFJ6"/>
<dbReference type="HOGENOM" id="CLU_058263_1_0_1"/>
<evidence type="ECO:0000313" key="3">
    <source>
        <dbReference type="Proteomes" id="UP000053424"/>
    </source>
</evidence>
<reference evidence="2 3" key="1">
    <citation type="submission" date="2014-04" db="EMBL/GenBank/DDBJ databases">
        <authorList>
            <consortium name="DOE Joint Genome Institute"/>
            <person name="Kuo A."/>
            <person name="Gay G."/>
            <person name="Dore J."/>
            <person name="Kohler A."/>
            <person name="Nagy L.G."/>
            <person name="Floudas D."/>
            <person name="Copeland A."/>
            <person name="Barry K.W."/>
            <person name="Cichocki N."/>
            <person name="Veneault-Fourrey C."/>
            <person name="LaButti K."/>
            <person name="Lindquist E.A."/>
            <person name="Lipzen A."/>
            <person name="Lundell T."/>
            <person name="Morin E."/>
            <person name="Murat C."/>
            <person name="Sun H."/>
            <person name="Tunlid A."/>
            <person name="Henrissat B."/>
            <person name="Grigoriev I.V."/>
            <person name="Hibbett D.S."/>
            <person name="Martin F."/>
            <person name="Nordberg H.P."/>
            <person name="Cantor M.N."/>
            <person name="Hua S.X."/>
        </authorList>
    </citation>
    <scope>NUCLEOTIDE SEQUENCE [LARGE SCALE GENOMIC DNA]</scope>
    <source>
        <strain evidence="3">h7</strain>
    </source>
</reference>
<reference evidence="3" key="2">
    <citation type="submission" date="2015-01" db="EMBL/GenBank/DDBJ databases">
        <title>Evolutionary Origins and Diversification of the Mycorrhizal Mutualists.</title>
        <authorList>
            <consortium name="DOE Joint Genome Institute"/>
            <consortium name="Mycorrhizal Genomics Consortium"/>
            <person name="Kohler A."/>
            <person name="Kuo A."/>
            <person name="Nagy L.G."/>
            <person name="Floudas D."/>
            <person name="Copeland A."/>
            <person name="Barry K.W."/>
            <person name="Cichocki N."/>
            <person name="Veneault-Fourrey C."/>
            <person name="LaButti K."/>
            <person name="Lindquist E.A."/>
            <person name="Lipzen A."/>
            <person name="Lundell T."/>
            <person name="Morin E."/>
            <person name="Murat C."/>
            <person name="Riley R."/>
            <person name="Ohm R."/>
            <person name="Sun H."/>
            <person name="Tunlid A."/>
            <person name="Henrissat B."/>
            <person name="Grigoriev I.V."/>
            <person name="Hibbett D.S."/>
            <person name="Martin F."/>
        </authorList>
    </citation>
    <scope>NUCLEOTIDE SEQUENCE [LARGE SCALE GENOMIC DNA]</scope>
    <source>
        <strain evidence="3">h7</strain>
    </source>
</reference>
<dbReference type="EMBL" id="KN831784">
    <property type="protein sequence ID" value="KIM39822.1"/>
    <property type="molecule type" value="Genomic_DNA"/>
</dbReference>
<protein>
    <submittedName>
        <fullName evidence="2">Uncharacterized protein</fullName>
    </submittedName>
</protein>
<feature type="region of interest" description="Disordered" evidence="1">
    <location>
        <begin position="256"/>
        <end position="281"/>
    </location>
</feature>
<feature type="non-terminal residue" evidence="2">
    <location>
        <position position="281"/>
    </location>
</feature>
<evidence type="ECO:0000256" key="1">
    <source>
        <dbReference type="SAM" id="MobiDB-lite"/>
    </source>
</evidence>
<sequence length="281" mass="30948">VFEYETQTSEASKDVLFLERLDTFMEKCLGDIKAFAERELRPYEETRRSIAQWHAKYLFQPATTTSGPNRVAQVRATLCDTSRILESLADTSGVQAFLLAVDPNDLTDGGFLGGSLIGREFWREMRGGGEHGARAFKTHCVSRLPNRPITGVQVHHATQDRLTSTPPPKGGPARSIKNELYDSVRNALRLASGVRGAEMKWTNPERLDVYGVRLVGWPEGVPAQNPSTLKVNQNKLLLDAIQNGTLKFEKMNNVGTGGGPSKLEGNEDFSWAYDADAGPPS</sequence>
<name>A0A0C2YFJ6_HEBCY</name>
<organism evidence="2 3">
    <name type="scientific">Hebeloma cylindrosporum</name>
    <dbReference type="NCBI Taxonomy" id="76867"/>
    <lineage>
        <taxon>Eukaryota</taxon>
        <taxon>Fungi</taxon>
        <taxon>Dikarya</taxon>
        <taxon>Basidiomycota</taxon>
        <taxon>Agaricomycotina</taxon>
        <taxon>Agaricomycetes</taxon>
        <taxon>Agaricomycetidae</taxon>
        <taxon>Agaricales</taxon>
        <taxon>Agaricineae</taxon>
        <taxon>Hymenogastraceae</taxon>
        <taxon>Hebeloma</taxon>
    </lineage>
</organism>
<accession>A0A0C2YFJ6</accession>
<keyword evidence="3" id="KW-1185">Reference proteome</keyword>